<accession>A0A6A6AA67</accession>
<sequence length="177" mass="19333">MSQEQEELQVVAAEAQSRLGGANPDFNDLIAKALKNNVKITTEEVMRIWQISTSRNIPGLTHEILWIEQGTDRAGYKHMLKHKADFEKVGVSEDKLAEVAEAATTVGKPGGMQGNKSPGRPILGLFFHKKPLAVAISVGSNGFVVGMNPSNFDNFLEKAGIDQNEVEELHSWPIPSV</sequence>
<name>A0A6A6AA67_9PLEO</name>
<proteinExistence type="predicted"/>
<evidence type="ECO:0000313" key="1">
    <source>
        <dbReference type="EMBL" id="KAF2127571.1"/>
    </source>
</evidence>
<dbReference type="OrthoDB" id="4847299at2759"/>
<dbReference type="RefSeq" id="XP_033521960.1">
    <property type="nucleotide sequence ID" value="XM_033666802.1"/>
</dbReference>
<dbReference type="Proteomes" id="UP000799771">
    <property type="component" value="Unassembled WGS sequence"/>
</dbReference>
<protein>
    <submittedName>
        <fullName evidence="1">Uncharacterized protein</fullName>
    </submittedName>
</protein>
<keyword evidence="2" id="KW-1185">Reference proteome</keyword>
<evidence type="ECO:0000313" key="2">
    <source>
        <dbReference type="Proteomes" id="UP000799771"/>
    </source>
</evidence>
<reference evidence="1" key="1">
    <citation type="journal article" date="2020" name="Stud. Mycol.">
        <title>101 Dothideomycetes genomes: a test case for predicting lifestyles and emergence of pathogens.</title>
        <authorList>
            <person name="Haridas S."/>
            <person name="Albert R."/>
            <person name="Binder M."/>
            <person name="Bloem J."/>
            <person name="Labutti K."/>
            <person name="Salamov A."/>
            <person name="Andreopoulos B."/>
            <person name="Baker S."/>
            <person name="Barry K."/>
            <person name="Bills G."/>
            <person name="Bluhm B."/>
            <person name="Cannon C."/>
            <person name="Castanera R."/>
            <person name="Culley D."/>
            <person name="Daum C."/>
            <person name="Ezra D."/>
            <person name="Gonzalez J."/>
            <person name="Henrissat B."/>
            <person name="Kuo A."/>
            <person name="Liang C."/>
            <person name="Lipzen A."/>
            <person name="Lutzoni F."/>
            <person name="Magnuson J."/>
            <person name="Mondo S."/>
            <person name="Nolan M."/>
            <person name="Ohm R."/>
            <person name="Pangilinan J."/>
            <person name="Park H.-J."/>
            <person name="Ramirez L."/>
            <person name="Alfaro M."/>
            <person name="Sun H."/>
            <person name="Tritt A."/>
            <person name="Yoshinaga Y."/>
            <person name="Zwiers L.-H."/>
            <person name="Turgeon B."/>
            <person name="Goodwin S."/>
            <person name="Spatafora J."/>
            <person name="Crous P."/>
            <person name="Grigoriev I."/>
        </authorList>
    </citation>
    <scope>NUCLEOTIDE SEQUENCE</scope>
    <source>
        <strain evidence="1">CBS 119687</strain>
    </source>
</reference>
<dbReference type="AlphaFoldDB" id="A0A6A6AA67"/>
<organism evidence="1 2">
    <name type="scientific">Dothidotthia symphoricarpi CBS 119687</name>
    <dbReference type="NCBI Taxonomy" id="1392245"/>
    <lineage>
        <taxon>Eukaryota</taxon>
        <taxon>Fungi</taxon>
        <taxon>Dikarya</taxon>
        <taxon>Ascomycota</taxon>
        <taxon>Pezizomycotina</taxon>
        <taxon>Dothideomycetes</taxon>
        <taxon>Pleosporomycetidae</taxon>
        <taxon>Pleosporales</taxon>
        <taxon>Dothidotthiaceae</taxon>
        <taxon>Dothidotthia</taxon>
    </lineage>
</organism>
<dbReference type="GeneID" id="54407234"/>
<dbReference type="EMBL" id="ML977510">
    <property type="protein sequence ID" value="KAF2127571.1"/>
    <property type="molecule type" value="Genomic_DNA"/>
</dbReference>
<gene>
    <name evidence="1" type="ORF">P153DRAFT_358444</name>
</gene>